<dbReference type="KEGG" id="psti:SOO65_09180"/>
<evidence type="ECO:0000256" key="1">
    <source>
        <dbReference type="SAM" id="Phobius"/>
    </source>
</evidence>
<dbReference type="AlphaFoldDB" id="A0AAX4HU47"/>
<keyword evidence="1" id="KW-0812">Transmembrane</keyword>
<organism evidence="2 3">
    <name type="scientific">Peredibacter starrii</name>
    <dbReference type="NCBI Taxonomy" id="28202"/>
    <lineage>
        <taxon>Bacteria</taxon>
        <taxon>Pseudomonadati</taxon>
        <taxon>Bdellovibrionota</taxon>
        <taxon>Bacteriovoracia</taxon>
        <taxon>Bacteriovoracales</taxon>
        <taxon>Bacteriovoracaceae</taxon>
        <taxon>Peredibacter</taxon>
    </lineage>
</organism>
<name>A0AAX4HU47_9BACT</name>
<dbReference type="RefSeq" id="WP_321399604.1">
    <property type="nucleotide sequence ID" value="NZ_CP139487.1"/>
</dbReference>
<dbReference type="EMBL" id="CP139487">
    <property type="protein sequence ID" value="WPU66921.1"/>
    <property type="molecule type" value="Genomic_DNA"/>
</dbReference>
<keyword evidence="1" id="KW-1133">Transmembrane helix</keyword>
<dbReference type="Proteomes" id="UP001324634">
    <property type="component" value="Chromosome"/>
</dbReference>
<keyword evidence="1" id="KW-0472">Membrane</keyword>
<protein>
    <submittedName>
        <fullName evidence="2">Uncharacterized protein</fullName>
    </submittedName>
</protein>
<evidence type="ECO:0000313" key="2">
    <source>
        <dbReference type="EMBL" id="WPU66921.1"/>
    </source>
</evidence>
<keyword evidence="3" id="KW-1185">Reference proteome</keyword>
<proteinExistence type="predicted"/>
<feature type="transmembrane region" description="Helical" evidence="1">
    <location>
        <begin position="6"/>
        <end position="28"/>
    </location>
</feature>
<reference evidence="2 3" key="1">
    <citation type="submission" date="2023-11" db="EMBL/GenBank/DDBJ databases">
        <title>Peredibacter starrii A3.12.</title>
        <authorList>
            <person name="Mitchell R.J."/>
        </authorList>
    </citation>
    <scope>NUCLEOTIDE SEQUENCE [LARGE SCALE GENOMIC DNA]</scope>
    <source>
        <strain evidence="2 3">A3.12</strain>
    </source>
</reference>
<evidence type="ECO:0000313" key="3">
    <source>
        <dbReference type="Proteomes" id="UP001324634"/>
    </source>
</evidence>
<accession>A0AAX4HU47</accession>
<gene>
    <name evidence="2" type="ORF">SOO65_09180</name>
</gene>
<sequence length="79" mass="9684">MGNTLEIILTIIAMSFWILFPIGMFLSVSRVDKNTDQIIRLEHHEQYSMPEFKTRARPVVRHFDWHHPILYFRNWLHYE</sequence>